<dbReference type="GO" id="GO:0015648">
    <property type="term" value="F:lipid-linked peptidoglycan transporter activity"/>
    <property type="evidence" value="ECO:0007669"/>
    <property type="project" value="TreeGrafter"/>
</dbReference>
<reference evidence="9 10" key="1">
    <citation type="submission" date="2020-10" db="EMBL/GenBank/DDBJ databases">
        <title>Connecting structure to function with the recovery of over 1000 high-quality activated sludge metagenome-assembled genomes encoding full-length rRNA genes using long-read sequencing.</title>
        <authorList>
            <person name="Singleton C.M."/>
            <person name="Petriglieri F."/>
            <person name="Kristensen J.M."/>
            <person name="Kirkegaard R.H."/>
            <person name="Michaelsen T.Y."/>
            <person name="Andersen M.H."/>
            <person name="Karst S.M."/>
            <person name="Dueholm M.S."/>
            <person name="Nielsen P.H."/>
            <person name="Albertsen M."/>
        </authorList>
    </citation>
    <scope>NUCLEOTIDE SEQUENCE [LARGE SCALE GENOMIC DNA]</scope>
    <source>
        <strain evidence="9">Lyne_18-Q3-R50-59_MAXAC.006</strain>
    </source>
</reference>
<evidence type="ECO:0000313" key="9">
    <source>
        <dbReference type="EMBL" id="MBK9299033.1"/>
    </source>
</evidence>
<accession>A0A936NGM8</accession>
<dbReference type="AlphaFoldDB" id="A0A936NGM8"/>
<dbReference type="InterPro" id="IPR004268">
    <property type="entry name" value="MurJ"/>
</dbReference>
<feature type="transmembrane region" description="Helical" evidence="8">
    <location>
        <begin position="498"/>
        <end position="521"/>
    </location>
</feature>
<keyword evidence="3 8" id="KW-0812">Transmembrane</keyword>
<comment type="subcellular location">
    <subcellularLocation>
        <location evidence="1">Cell membrane</location>
        <topology evidence="1">Multi-pass membrane protein</topology>
    </subcellularLocation>
</comment>
<keyword evidence="7 8" id="KW-0472">Membrane</keyword>
<organism evidence="9 10">
    <name type="scientific">Candidatus Neomicrothrix subdominans</name>
    <dbReference type="NCBI Taxonomy" id="2954438"/>
    <lineage>
        <taxon>Bacteria</taxon>
        <taxon>Bacillati</taxon>
        <taxon>Actinomycetota</taxon>
        <taxon>Acidimicrobiia</taxon>
        <taxon>Acidimicrobiales</taxon>
        <taxon>Microthrixaceae</taxon>
        <taxon>Candidatus Neomicrothrix</taxon>
    </lineage>
</organism>
<keyword evidence="6 8" id="KW-1133">Transmembrane helix</keyword>
<dbReference type="PANTHER" id="PTHR47019">
    <property type="entry name" value="LIPID II FLIPPASE MURJ"/>
    <property type="match status" value="1"/>
</dbReference>
<dbReference type="Proteomes" id="UP000727993">
    <property type="component" value="Unassembled WGS sequence"/>
</dbReference>
<dbReference type="GO" id="GO:0005886">
    <property type="term" value="C:plasma membrane"/>
    <property type="evidence" value="ECO:0007669"/>
    <property type="project" value="UniProtKB-SubCell"/>
</dbReference>
<feature type="transmembrane region" description="Helical" evidence="8">
    <location>
        <begin position="373"/>
        <end position="396"/>
    </location>
</feature>
<name>A0A936NGM8_9ACTN</name>
<feature type="transmembrane region" description="Helical" evidence="8">
    <location>
        <begin position="169"/>
        <end position="190"/>
    </location>
</feature>
<dbReference type="GO" id="GO:0034204">
    <property type="term" value="P:lipid translocation"/>
    <property type="evidence" value="ECO:0007669"/>
    <property type="project" value="TreeGrafter"/>
</dbReference>
<dbReference type="Pfam" id="PF03023">
    <property type="entry name" value="MurJ"/>
    <property type="match status" value="1"/>
</dbReference>
<keyword evidence="4" id="KW-0133">Cell shape</keyword>
<feature type="transmembrane region" description="Helical" evidence="8">
    <location>
        <begin position="288"/>
        <end position="309"/>
    </location>
</feature>
<evidence type="ECO:0000256" key="3">
    <source>
        <dbReference type="ARBA" id="ARBA00022692"/>
    </source>
</evidence>
<evidence type="ECO:0000256" key="8">
    <source>
        <dbReference type="SAM" id="Phobius"/>
    </source>
</evidence>
<evidence type="ECO:0008006" key="11">
    <source>
        <dbReference type="Google" id="ProtNLM"/>
    </source>
</evidence>
<dbReference type="PANTHER" id="PTHR47019:SF1">
    <property type="entry name" value="LIPID II FLIPPASE MURJ"/>
    <property type="match status" value="1"/>
</dbReference>
<dbReference type="GO" id="GO:0009252">
    <property type="term" value="P:peptidoglycan biosynthetic process"/>
    <property type="evidence" value="ECO:0007669"/>
    <property type="project" value="UniProtKB-KW"/>
</dbReference>
<proteinExistence type="predicted"/>
<evidence type="ECO:0000256" key="4">
    <source>
        <dbReference type="ARBA" id="ARBA00022960"/>
    </source>
</evidence>
<comment type="caution">
    <text evidence="9">The sequence shown here is derived from an EMBL/GenBank/DDBJ whole genome shotgun (WGS) entry which is preliminary data.</text>
</comment>
<feature type="transmembrane region" description="Helical" evidence="8">
    <location>
        <begin position="403"/>
        <end position="424"/>
    </location>
</feature>
<evidence type="ECO:0000256" key="6">
    <source>
        <dbReference type="ARBA" id="ARBA00022989"/>
    </source>
</evidence>
<feature type="transmembrane region" description="Helical" evidence="8">
    <location>
        <begin position="330"/>
        <end position="353"/>
    </location>
</feature>
<gene>
    <name evidence="9" type="ORF">IPN02_19860</name>
</gene>
<evidence type="ECO:0000256" key="2">
    <source>
        <dbReference type="ARBA" id="ARBA00022475"/>
    </source>
</evidence>
<keyword evidence="2" id="KW-1003">Cell membrane</keyword>
<sequence>MTETTVAPRTNLTRATAGMSAVTLVSRLTGFVRVWVVLNVLGSTLLNDVYQSANYVPNILYELLAAGALQAVLVPQIVAELKHDDRRKADQLASSVLVHGSVILGVVAAIGIVLAPQIMAVSLGGISEPIARQRAITLGSQFLWLFLPQVVLYLINAVATALLNARDRFLLPAAAPLLNNIVVIATYLVFAAMRGDQEPNLLLTGPEKWVLAGGTTLGVVVFCVAVGAGAWADGFRPRRPLSPRDPALVHFGRQSTWAIAYLALQPLLVLVVIRLSSAEAGNFIIWQTAWQVFLLPHTVLAVPILTTRFPTMSRQVQAGDRRGFSGSVGAGVRAIATVSLVSGAFLVAAAPLVARVIAISDRAGDPDVLAGGLIGFAPGLIGFGIFLLLTRAFYALQDTRTPALVNVVATSLAALAMIVGIQLVSDELRVGAMSLGFSLGQTFGAAVLAVLLYRRGVARDSPLARLGAQFGRRLAAAAGATALGWMVAHEFVGAGWSVAALGSGVTGGVVVATFLVLWWGIGGPTPGRAVKTMGATERGWS</sequence>
<evidence type="ECO:0000256" key="7">
    <source>
        <dbReference type="ARBA" id="ARBA00023136"/>
    </source>
</evidence>
<feature type="transmembrane region" description="Helical" evidence="8">
    <location>
        <begin position="210"/>
        <end position="235"/>
    </location>
</feature>
<evidence type="ECO:0000256" key="5">
    <source>
        <dbReference type="ARBA" id="ARBA00022984"/>
    </source>
</evidence>
<feature type="transmembrane region" description="Helical" evidence="8">
    <location>
        <begin position="96"/>
        <end position="122"/>
    </location>
</feature>
<keyword evidence="5" id="KW-0573">Peptidoglycan synthesis</keyword>
<feature type="transmembrane region" description="Helical" evidence="8">
    <location>
        <begin position="256"/>
        <end position="276"/>
    </location>
</feature>
<evidence type="ECO:0000256" key="1">
    <source>
        <dbReference type="ARBA" id="ARBA00004651"/>
    </source>
</evidence>
<dbReference type="GO" id="GO:0008360">
    <property type="term" value="P:regulation of cell shape"/>
    <property type="evidence" value="ECO:0007669"/>
    <property type="project" value="UniProtKB-KW"/>
</dbReference>
<evidence type="ECO:0000313" key="10">
    <source>
        <dbReference type="Proteomes" id="UP000727993"/>
    </source>
</evidence>
<dbReference type="PRINTS" id="PR01806">
    <property type="entry name" value="VIRFACTRMVIN"/>
</dbReference>
<protein>
    <recommendedName>
        <fullName evidence="11">Murein biosynthesis integral membrane protein MurJ</fullName>
    </recommendedName>
</protein>
<dbReference type="InterPro" id="IPR051050">
    <property type="entry name" value="Lipid_II_flippase_MurJ/MviN"/>
</dbReference>
<feature type="transmembrane region" description="Helical" evidence="8">
    <location>
        <begin position="142"/>
        <end position="162"/>
    </location>
</feature>
<dbReference type="EMBL" id="JADJZA010000011">
    <property type="protein sequence ID" value="MBK9299033.1"/>
    <property type="molecule type" value="Genomic_DNA"/>
</dbReference>
<feature type="transmembrane region" description="Helical" evidence="8">
    <location>
        <begin position="474"/>
        <end position="492"/>
    </location>
</feature>
<feature type="transmembrane region" description="Helical" evidence="8">
    <location>
        <begin position="430"/>
        <end position="453"/>
    </location>
</feature>